<dbReference type="InterPro" id="IPR000719">
    <property type="entry name" value="Prot_kinase_dom"/>
</dbReference>
<feature type="region of interest" description="Disordered" evidence="1">
    <location>
        <begin position="33"/>
        <end position="54"/>
    </location>
</feature>
<protein>
    <submittedName>
        <fullName evidence="3">HET-domain-containing protein</fullName>
    </submittedName>
</protein>
<evidence type="ECO:0000313" key="3">
    <source>
        <dbReference type="EMBL" id="KAF2823605.1"/>
    </source>
</evidence>
<dbReference type="EMBL" id="MU006232">
    <property type="protein sequence ID" value="KAF2823605.1"/>
    <property type="molecule type" value="Genomic_DNA"/>
</dbReference>
<feature type="domain" description="Protein kinase" evidence="2">
    <location>
        <begin position="1"/>
        <end position="263"/>
    </location>
</feature>
<gene>
    <name evidence="3" type="ORF">CC86DRAFT_356360</name>
</gene>
<keyword evidence="4" id="KW-1185">Reference proteome</keyword>
<feature type="compositionally biased region" description="Basic and acidic residues" evidence="1">
    <location>
        <begin position="33"/>
        <end position="42"/>
    </location>
</feature>
<evidence type="ECO:0000259" key="2">
    <source>
        <dbReference type="PROSITE" id="PS50011"/>
    </source>
</evidence>
<evidence type="ECO:0000256" key="1">
    <source>
        <dbReference type="SAM" id="MobiDB-lite"/>
    </source>
</evidence>
<dbReference type="SUPFAM" id="SSF56112">
    <property type="entry name" value="Protein kinase-like (PK-like)"/>
    <property type="match status" value="1"/>
</dbReference>
<dbReference type="InterPro" id="IPR010730">
    <property type="entry name" value="HET"/>
</dbReference>
<dbReference type="Pfam" id="PF06985">
    <property type="entry name" value="HET"/>
    <property type="match status" value="1"/>
</dbReference>
<dbReference type="PANTHER" id="PTHR33112:SF10">
    <property type="entry name" value="TOL"/>
    <property type="match status" value="1"/>
</dbReference>
<sequence length="982" mass="111345">MHGDLKPENLLWFLPKREDDRSWAARRRDWWEKQREKKEAKTHSVVPTSYHNPMKDDMDIDAPYRHGDVKPQNILSFTPGEGGDRIGILKARDWEEAKIPNVIPESHEFSPQEVRGGQIGILKIGGWGEVPHRKFIPTRSGTGRYKPPEVEGPFLSRMWDIWAYGCITLEFIIWLLYGDFELARFNNSFRGERFFQAVEQNGRKTTSVHRVVEDWINHLSKDGACQVGSTALGDLLEIVRKGLLVVNVHPRGVTSLSTNMPTLHLHPQQAETSQDPQSLHIPTISITDFSPPEDIDHETHDAAPVRFRAYEVVNRLEKILQTSETDIRRYWSPEKIARHGPYVVEETSSLDAIKPARDDYDPTMSTKANLRAWKYEVDNAFAYELYSALKDTKKFPMPNIIISVNLCETCTKLRDNIWGPGLPNFDLSYDVQGLRNRASERVCDLCVLLWRSCEKGDTMTEYLQLERIGSFLSMNGYRVPALAICRDIDYDTMESKEIQIGSVQLPHAGSAAHFEILQRWLDSCDSETVSCRPASAARMPTRLVDVGQAGDDNVHLREMTSQDVGEWLLLSHQWGAQAAYRSFVTNTANFRSYTAGIALSTLPATFNDAVLVTRALGYRYLWIDALCIVQDSQDDWKVEASHMEDYISGASCVIAAVCPKDSFSGFLNTRKYREGVTFHRQDSAAPVHICEMIDDFQGHVLDSDLCQRGWLLQEHALARRTMFFTEYQTYWECGHGIRCETMTRLSNENERLLGDPNFPSIIGYKTGDDKIELYQGLYATYSRLAFVQVVDRSVAIAGLQKRLTETLKVQGNFGILEDAENRELLARSLLWHRGLDTPRLNRIDFSNRNINIPSWSWMAYTGGINYLGVNSEDVDWKDVQSPWSRTGAETAAISLRAKACQYDLSASPESKNTLIFDDSGESLPMRKLCVVIGVERGDGSLQSGRHYVLLIVPDGDAVYQRVGVGYMDGKCLAEESVEVTIC</sequence>
<name>A0A6A6ZTG1_9PLEO</name>
<dbReference type="OrthoDB" id="4062651at2759"/>
<dbReference type="AlphaFoldDB" id="A0A6A6ZTG1"/>
<dbReference type="GO" id="GO:0005524">
    <property type="term" value="F:ATP binding"/>
    <property type="evidence" value="ECO:0007669"/>
    <property type="project" value="InterPro"/>
</dbReference>
<accession>A0A6A6ZTG1</accession>
<proteinExistence type="predicted"/>
<organism evidence="3 4">
    <name type="scientific">Ophiobolus disseminans</name>
    <dbReference type="NCBI Taxonomy" id="1469910"/>
    <lineage>
        <taxon>Eukaryota</taxon>
        <taxon>Fungi</taxon>
        <taxon>Dikarya</taxon>
        <taxon>Ascomycota</taxon>
        <taxon>Pezizomycotina</taxon>
        <taxon>Dothideomycetes</taxon>
        <taxon>Pleosporomycetidae</taxon>
        <taxon>Pleosporales</taxon>
        <taxon>Pleosporineae</taxon>
        <taxon>Phaeosphaeriaceae</taxon>
        <taxon>Ophiobolus</taxon>
    </lineage>
</organism>
<dbReference type="PANTHER" id="PTHR33112">
    <property type="entry name" value="DOMAIN PROTEIN, PUTATIVE-RELATED"/>
    <property type="match status" value="1"/>
</dbReference>
<dbReference type="InterPro" id="IPR011009">
    <property type="entry name" value="Kinase-like_dom_sf"/>
</dbReference>
<dbReference type="Proteomes" id="UP000799424">
    <property type="component" value="Unassembled WGS sequence"/>
</dbReference>
<dbReference type="PROSITE" id="PS50011">
    <property type="entry name" value="PROTEIN_KINASE_DOM"/>
    <property type="match status" value="1"/>
</dbReference>
<dbReference type="Gene3D" id="1.10.510.10">
    <property type="entry name" value="Transferase(Phosphotransferase) domain 1"/>
    <property type="match status" value="1"/>
</dbReference>
<dbReference type="GO" id="GO:0004672">
    <property type="term" value="F:protein kinase activity"/>
    <property type="evidence" value="ECO:0007669"/>
    <property type="project" value="InterPro"/>
</dbReference>
<reference evidence="3" key="1">
    <citation type="journal article" date="2020" name="Stud. Mycol.">
        <title>101 Dothideomycetes genomes: a test case for predicting lifestyles and emergence of pathogens.</title>
        <authorList>
            <person name="Haridas S."/>
            <person name="Albert R."/>
            <person name="Binder M."/>
            <person name="Bloem J."/>
            <person name="Labutti K."/>
            <person name="Salamov A."/>
            <person name="Andreopoulos B."/>
            <person name="Baker S."/>
            <person name="Barry K."/>
            <person name="Bills G."/>
            <person name="Bluhm B."/>
            <person name="Cannon C."/>
            <person name="Castanera R."/>
            <person name="Culley D."/>
            <person name="Daum C."/>
            <person name="Ezra D."/>
            <person name="Gonzalez J."/>
            <person name="Henrissat B."/>
            <person name="Kuo A."/>
            <person name="Liang C."/>
            <person name="Lipzen A."/>
            <person name="Lutzoni F."/>
            <person name="Magnuson J."/>
            <person name="Mondo S."/>
            <person name="Nolan M."/>
            <person name="Ohm R."/>
            <person name="Pangilinan J."/>
            <person name="Park H.-J."/>
            <person name="Ramirez L."/>
            <person name="Alfaro M."/>
            <person name="Sun H."/>
            <person name="Tritt A."/>
            <person name="Yoshinaga Y."/>
            <person name="Zwiers L.-H."/>
            <person name="Turgeon B."/>
            <person name="Goodwin S."/>
            <person name="Spatafora J."/>
            <person name="Crous P."/>
            <person name="Grigoriev I."/>
        </authorList>
    </citation>
    <scope>NUCLEOTIDE SEQUENCE</scope>
    <source>
        <strain evidence="3">CBS 113818</strain>
    </source>
</reference>
<evidence type="ECO:0000313" key="4">
    <source>
        <dbReference type="Proteomes" id="UP000799424"/>
    </source>
</evidence>